<keyword evidence="1" id="KW-0808">Transferase</keyword>
<feature type="signal peptide" evidence="4">
    <location>
        <begin position="1"/>
        <end position="20"/>
    </location>
</feature>
<gene>
    <name evidence="5" type="ORF">SETIT_1G354500v2</name>
</gene>
<dbReference type="AlphaFoldDB" id="A0A368PSQ2"/>
<proteinExistence type="predicted"/>
<reference evidence="5" key="2">
    <citation type="submission" date="2015-07" db="EMBL/GenBank/DDBJ databases">
        <authorList>
            <person name="Noorani M."/>
        </authorList>
    </citation>
    <scope>NUCLEOTIDE SEQUENCE</scope>
    <source>
        <strain evidence="5">Yugu1</strain>
    </source>
</reference>
<dbReference type="PANTHER" id="PTHR31625">
    <property type="match status" value="1"/>
</dbReference>
<feature type="region of interest" description="Disordered" evidence="3">
    <location>
        <begin position="173"/>
        <end position="194"/>
    </location>
</feature>
<keyword evidence="2" id="KW-0012">Acyltransferase</keyword>
<dbReference type="EMBL" id="CM003528">
    <property type="protein sequence ID" value="RCV08785.1"/>
    <property type="molecule type" value="Genomic_DNA"/>
</dbReference>
<evidence type="ECO:0000256" key="1">
    <source>
        <dbReference type="ARBA" id="ARBA00022679"/>
    </source>
</evidence>
<accession>A0A368PSQ2</accession>
<keyword evidence="4" id="KW-0732">Signal</keyword>
<evidence type="ECO:0000256" key="3">
    <source>
        <dbReference type="SAM" id="MobiDB-lite"/>
    </source>
</evidence>
<name>A0A368PSQ2_SETIT</name>
<organism evidence="5">
    <name type="scientific">Setaria italica</name>
    <name type="common">Foxtail millet</name>
    <name type="synonym">Panicum italicum</name>
    <dbReference type="NCBI Taxonomy" id="4555"/>
    <lineage>
        <taxon>Eukaryota</taxon>
        <taxon>Viridiplantae</taxon>
        <taxon>Streptophyta</taxon>
        <taxon>Embryophyta</taxon>
        <taxon>Tracheophyta</taxon>
        <taxon>Spermatophyta</taxon>
        <taxon>Magnoliopsida</taxon>
        <taxon>Liliopsida</taxon>
        <taxon>Poales</taxon>
        <taxon>Poaceae</taxon>
        <taxon>PACMAD clade</taxon>
        <taxon>Panicoideae</taxon>
        <taxon>Panicodae</taxon>
        <taxon>Paniceae</taxon>
        <taxon>Cenchrinae</taxon>
        <taxon>Setaria</taxon>
    </lineage>
</organism>
<evidence type="ECO:0000256" key="4">
    <source>
        <dbReference type="SAM" id="SignalP"/>
    </source>
</evidence>
<dbReference type="GO" id="GO:0016747">
    <property type="term" value="F:acyltransferase activity, transferring groups other than amino-acyl groups"/>
    <property type="evidence" value="ECO:0007669"/>
    <property type="project" value="UniProtKB-ARBA"/>
</dbReference>
<dbReference type="InterPro" id="IPR051504">
    <property type="entry name" value="Plant_metabolite_acyltrans"/>
</dbReference>
<dbReference type="OrthoDB" id="1862401at2759"/>
<evidence type="ECO:0000313" key="5">
    <source>
        <dbReference type="EMBL" id="RCV08785.1"/>
    </source>
</evidence>
<sequence>MMILWSAILWLTEQLSCIVASSAAGRRRATDGWDDDDDSEVGNNFYVRSHNAHFLRTWAATHRLGPHCKKAVAAVMDVPPLFDRGVVPDDGGLREAFLCDHRALGAAGDKRLDDWDLSRRPGVVVVTFRFTDKQLRALRRNVESETSARCSPFALACGAACVGIVRAPAGSRDANGGAVAPRARARRSRRTTSATACRVEAGARGLTAAAASAAIWRVRVRGGRAGIPGGAQVGALRAGVRVRACDDHGRVAEAAAVRGDGFPRGMGPAEEGGDRVVERTGARVLAESGRDGDGGVEVGLALPRAEMEAFRTFYLDLFASLC</sequence>
<evidence type="ECO:0000256" key="2">
    <source>
        <dbReference type="ARBA" id="ARBA00023315"/>
    </source>
</evidence>
<protein>
    <submittedName>
        <fullName evidence="5">Uncharacterized protein</fullName>
    </submittedName>
</protein>
<reference evidence="5" key="1">
    <citation type="journal article" date="2012" name="Nat. Biotechnol.">
        <title>Reference genome sequence of the model plant Setaria.</title>
        <authorList>
            <person name="Bennetzen J.L."/>
            <person name="Schmutz J."/>
            <person name="Wang H."/>
            <person name="Percifield R."/>
            <person name="Hawkins J."/>
            <person name="Pontaroli A.C."/>
            <person name="Estep M."/>
            <person name="Feng L."/>
            <person name="Vaughn J.N."/>
            <person name="Grimwood J."/>
            <person name="Jenkins J."/>
            <person name="Barry K."/>
            <person name="Lindquist E."/>
            <person name="Hellsten U."/>
            <person name="Deshpande S."/>
            <person name="Wang X."/>
            <person name="Wu X."/>
            <person name="Mitros T."/>
            <person name="Triplett J."/>
            <person name="Yang X."/>
            <person name="Ye C.Y."/>
            <person name="Mauro-Herrera M."/>
            <person name="Wang L."/>
            <person name="Li P."/>
            <person name="Sharma M."/>
            <person name="Sharma R."/>
            <person name="Ronald P.C."/>
            <person name="Panaud O."/>
            <person name="Kellogg E.A."/>
            <person name="Brutnell T.P."/>
            <person name="Doust A.N."/>
            <person name="Tuskan G.A."/>
            <person name="Rokhsar D."/>
            <person name="Devos K.M."/>
        </authorList>
    </citation>
    <scope>NUCLEOTIDE SEQUENCE [LARGE SCALE GENOMIC DNA]</scope>
    <source>
        <strain evidence="5">Yugu1</strain>
    </source>
</reference>
<feature type="chain" id="PRO_5016794035" evidence="4">
    <location>
        <begin position="21"/>
        <end position="322"/>
    </location>
</feature>